<feature type="region of interest" description="Disordered" evidence="1">
    <location>
        <begin position="827"/>
        <end position="874"/>
    </location>
</feature>
<sequence length="1032" mass="120475">MHLLQLFICASYKLRCPSQANWKIRAKGKCNSIMNYFCLYNNVEEKYVEGCYGPDWDRRGSKRVFAGSFTRGKCMQNRFQPFYFQTNESMSDCIYSKSLCSEEGQILYNDDSTKVDRTCRCNHKKNFAFIKTPKNLCYCIPTEEDCYCYIKPCPVNLTLSASRFYLQSLFHQWTRETVQMLKRYIRRLQTDANAAETTDKEITPVDTVGGSSDISCTLVYKEQNSNIITERKERVDAEATQPTKRYASEADSTDNEIKSVDTVGGSRDTSCTLVDEEQNTGDFEARTTQIDAQVHQPIKMSNLPTEEIFFLRIFHLLFRVAGPVVRLLFNNEIKPDKLRRTLNENKDSLEKLYRKKDKIIEDFQWELLFPKVKGKIVTSDDFDVRLMIYLLRAFRHSRVNPVESDTNIIEMLSIINNIRNEIIRKFYGKLSETQFSQYWEGIGRAVRNLMSSTTLDIEKNKEQMMPLIERVLSLNPISIDNKKLCMFIDMSERYPGMILQQIISEYCRLNGLTLEEVLQIEKHKLYHKRFEICCECSKGMSTFRKVITEEQWGELYQVNEGSDLRNCTSNLKNCIECFAPKKISICNLSVAKVLILNIPNILIFMISRLCVSGFEKFLVDNQHTLYHAMERERCCRCNKFSTETSETLLIDAIEWNTLFIKDAICCHTSSKECCCQYSIRNGIKYSDIDHTLLSKIFCVAGPIGVLNKIEQHPVLYFLNWIVDDQILQTALTELLNVIKDTKFDIEILSNNSKPDETIAKPTDARRWISRHLRQQQIKTEQQLQILVDDEGSKKITDITTNENNFLVVVYGLTQIVHPLIKSEINKQYDKSDERAGISKQKKAKYSKDLRKKGKRRKKDNLHRTQDHQSRLYPQKKEEIENLDFDSMINILKQTPRYKGDNIYNDQLNAMEEIRRDICHNNTGMLNQTRFQYIMSRISKTVLYLGGKMFKEELSRLQHIEHILGQRIQIGGNECLEKHTVCRLKRMAIPPEGLRLALLNRRLAGLQQEQNMVLLALIRAREQHKNQRNARRW</sequence>
<evidence type="ECO:0000313" key="4">
    <source>
        <dbReference type="Proteomes" id="UP000507470"/>
    </source>
</evidence>
<feature type="domain" description="DZIP3-like HEPN" evidence="2">
    <location>
        <begin position="335"/>
        <end position="465"/>
    </location>
</feature>
<feature type="compositionally biased region" description="Basic residues" evidence="1">
    <location>
        <begin position="839"/>
        <end position="860"/>
    </location>
</feature>
<feature type="region of interest" description="Disordered" evidence="1">
    <location>
        <begin position="235"/>
        <end position="264"/>
    </location>
</feature>
<dbReference type="Pfam" id="PF18738">
    <property type="entry name" value="HEPN_DZIP3"/>
    <property type="match status" value="1"/>
</dbReference>
<feature type="compositionally biased region" description="Basic and acidic residues" evidence="1">
    <location>
        <begin position="827"/>
        <end position="836"/>
    </location>
</feature>
<evidence type="ECO:0000256" key="1">
    <source>
        <dbReference type="SAM" id="MobiDB-lite"/>
    </source>
</evidence>
<evidence type="ECO:0000313" key="3">
    <source>
        <dbReference type="EMBL" id="CAC5400771.1"/>
    </source>
</evidence>
<dbReference type="InterPro" id="IPR041249">
    <property type="entry name" value="HEPN_DZIP3"/>
</dbReference>
<organism evidence="3 4">
    <name type="scientific">Mytilus coruscus</name>
    <name type="common">Sea mussel</name>
    <dbReference type="NCBI Taxonomy" id="42192"/>
    <lineage>
        <taxon>Eukaryota</taxon>
        <taxon>Metazoa</taxon>
        <taxon>Spiralia</taxon>
        <taxon>Lophotrochozoa</taxon>
        <taxon>Mollusca</taxon>
        <taxon>Bivalvia</taxon>
        <taxon>Autobranchia</taxon>
        <taxon>Pteriomorphia</taxon>
        <taxon>Mytilida</taxon>
        <taxon>Mytiloidea</taxon>
        <taxon>Mytilidae</taxon>
        <taxon>Mytilinae</taxon>
        <taxon>Mytilus</taxon>
    </lineage>
</organism>
<protein>
    <recommendedName>
        <fullName evidence="2">DZIP3-like HEPN domain-containing protein</fullName>
    </recommendedName>
</protein>
<proteinExistence type="predicted"/>
<feature type="compositionally biased region" description="Basic and acidic residues" evidence="1">
    <location>
        <begin position="861"/>
        <end position="874"/>
    </location>
</feature>
<reference evidence="3 4" key="1">
    <citation type="submission" date="2020-06" db="EMBL/GenBank/DDBJ databases">
        <authorList>
            <person name="Li R."/>
            <person name="Bekaert M."/>
        </authorList>
    </citation>
    <scope>NUCLEOTIDE SEQUENCE [LARGE SCALE GENOMIC DNA]</scope>
    <source>
        <strain evidence="4">wild</strain>
    </source>
</reference>
<keyword evidence="4" id="KW-1185">Reference proteome</keyword>
<dbReference type="Proteomes" id="UP000507470">
    <property type="component" value="Unassembled WGS sequence"/>
</dbReference>
<dbReference type="EMBL" id="CACVKT020006309">
    <property type="protein sequence ID" value="CAC5400771.1"/>
    <property type="molecule type" value="Genomic_DNA"/>
</dbReference>
<name>A0A6J8CZ00_MYTCO</name>
<evidence type="ECO:0000259" key="2">
    <source>
        <dbReference type="Pfam" id="PF18738"/>
    </source>
</evidence>
<dbReference type="AlphaFoldDB" id="A0A6J8CZ00"/>
<gene>
    <name evidence="3" type="ORF">MCOR_34923</name>
</gene>
<accession>A0A6J8CZ00</accession>